<evidence type="ECO:0000313" key="3">
    <source>
        <dbReference type="Proteomes" id="UP000284120"/>
    </source>
</evidence>
<accession>A0A3S3R9A3</accession>
<sequence length="86" mass="9557">MEQQLIIGILAGSLTAIATTPQIVKVIRTKKVDQVSPLMFVILAAGNATWCWYGILLKDWPIIITNAFSLTMDLAMLVLKAIYHKK</sequence>
<dbReference type="GO" id="GO:0016020">
    <property type="term" value="C:membrane"/>
    <property type="evidence" value="ECO:0007669"/>
    <property type="project" value="InterPro"/>
</dbReference>
<name>A0A3S3R9A3_9SPHI</name>
<dbReference type="NCBIfam" id="NF037968">
    <property type="entry name" value="SemiSWEET_2"/>
    <property type="match status" value="1"/>
</dbReference>
<dbReference type="Proteomes" id="UP000284120">
    <property type="component" value="Unassembled WGS sequence"/>
</dbReference>
<reference evidence="2 3" key="1">
    <citation type="submission" date="2018-06" db="EMBL/GenBank/DDBJ databases">
        <title>Pedobacter endophyticus sp. nov., an endophytic bacterium isolated from a leaf of Triticum aestivum.</title>
        <authorList>
            <person name="Zhang L."/>
        </authorList>
    </citation>
    <scope>NUCLEOTIDE SEQUENCE [LARGE SCALE GENOMIC DNA]</scope>
    <source>
        <strain evidence="2 3">CM134L-2</strain>
    </source>
</reference>
<proteinExistence type="predicted"/>
<evidence type="ECO:0000256" key="1">
    <source>
        <dbReference type="SAM" id="Phobius"/>
    </source>
</evidence>
<keyword evidence="1" id="KW-0812">Transmembrane</keyword>
<feature type="transmembrane region" description="Helical" evidence="1">
    <location>
        <begin position="62"/>
        <end position="83"/>
    </location>
</feature>
<keyword evidence="1" id="KW-0472">Membrane</keyword>
<evidence type="ECO:0008006" key="4">
    <source>
        <dbReference type="Google" id="ProtNLM"/>
    </source>
</evidence>
<protein>
    <recommendedName>
        <fullName evidence="4">MtN3 and saliva related transmembrane protein</fullName>
    </recommendedName>
</protein>
<dbReference type="GO" id="GO:0051119">
    <property type="term" value="F:sugar transmembrane transporter activity"/>
    <property type="evidence" value="ECO:0007669"/>
    <property type="project" value="InterPro"/>
</dbReference>
<feature type="transmembrane region" description="Helical" evidence="1">
    <location>
        <begin position="36"/>
        <end position="56"/>
    </location>
</feature>
<organism evidence="2 3">
    <name type="scientific">Pedobacter chitinilyticus</name>
    <dbReference type="NCBI Taxonomy" id="2233776"/>
    <lineage>
        <taxon>Bacteria</taxon>
        <taxon>Pseudomonadati</taxon>
        <taxon>Bacteroidota</taxon>
        <taxon>Sphingobacteriia</taxon>
        <taxon>Sphingobacteriales</taxon>
        <taxon>Sphingobacteriaceae</taxon>
        <taxon>Pedobacter</taxon>
    </lineage>
</organism>
<keyword evidence="1" id="KW-1133">Transmembrane helix</keyword>
<feature type="transmembrane region" description="Helical" evidence="1">
    <location>
        <begin position="6"/>
        <end position="24"/>
    </location>
</feature>
<dbReference type="RefSeq" id="WP_113646404.1">
    <property type="nucleotide sequence ID" value="NZ_QMHN01000001.1"/>
</dbReference>
<gene>
    <name evidence="2" type="ORF">DPV69_06220</name>
</gene>
<dbReference type="InterPro" id="IPR004316">
    <property type="entry name" value="SWEET_rpt"/>
</dbReference>
<keyword evidence="3" id="KW-1185">Reference proteome</keyword>
<comment type="caution">
    <text evidence="2">The sequence shown here is derived from an EMBL/GenBank/DDBJ whole genome shotgun (WGS) entry which is preliminary data.</text>
</comment>
<dbReference type="Gene3D" id="1.20.1280.290">
    <property type="match status" value="1"/>
</dbReference>
<dbReference type="AlphaFoldDB" id="A0A3S3R9A3"/>
<dbReference type="EMBL" id="SAYW01000001">
    <property type="protein sequence ID" value="RWU10922.1"/>
    <property type="molecule type" value="Genomic_DNA"/>
</dbReference>
<dbReference type="Pfam" id="PF03083">
    <property type="entry name" value="MtN3_slv"/>
    <property type="match status" value="1"/>
</dbReference>
<dbReference type="InterPro" id="IPR047662">
    <property type="entry name" value="SemiSWEET"/>
</dbReference>
<dbReference type="OrthoDB" id="122062at2"/>
<evidence type="ECO:0000313" key="2">
    <source>
        <dbReference type="EMBL" id="RWU10922.1"/>
    </source>
</evidence>